<feature type="region of interest" description="Disordered" evidence="1">
    <location>
        <begin position="315"/>
        <end position="337"/>
    </location>
</feature>
<evidence type="ECO:0000313" key="3">
    <source>
        <dbReference type="Proteomes" id="UP000802098"/>
    </source>
</evidence>
<accession>A0ABX0HX21</accession>
<dbReference type="Proteomes" id="UP000802098">
    <property type="component" value="Unassembled WGS sequence"/>
</dbReference>
<dbReference type="Pfam" id="PF06996">
    <property type="entry name" value="T6SS_TssG"/>
    <property type="match status" value="1"/>
</dbReference>
<dbReference type="RefSeq" id="WP_009857928.1">
    <property type="nucleotide sequence ID" value="NZ_JAAOCD010000007.1"/>
</dbReference>
<dbReference type="InterPro" id="IPR010732">
    <property type="entry name" value="T6SS_TssG-like"/>
</dbReference>
<dbReference type="PANTHER" id="PTHR35564">
    <property type="match status" value="1"/>
</dbReference>
<dbReference type="NCBIfam" id="TIGR03347">
    <property type="entry name" value="VI_chp_1"/>
    <property type="match status" value="1"/>
</dbReference>
<dbReference type="PANTHER" id="PTHR35564:SF4">
    <property type="entry name" value="CYTOPLASMIC PROTEIN"/>
    <property type="match status" value="1"/>
</dbReference>
<organism evidence="2 3">
    <name type="scientific">Rubrivivax benzoatilyticus</name>
    <dbReference type="NCBI Taxonomy" id="316997"/>
    <lineage>
        <taxon>Bacteria</taxon>
        <taxon>Pseudomonadati</taxon>
        <taxon>Pseudomonadota</taxon>
        <taxon>Betaproteobacteria</taxon>
        <taxon>Burkholderiales</taxon>
        <taxon>Sphaerotilaceae</taxon>
        <taxon>Rubrivivax</taxon>
    </lineage>
</organism>
<keyword evidence="3" id="KW-1185">Reference proteome</keyword>
<evidence type="ECO:0000256" key="1">
    <source>
        <dbReference type="SAM" id="MobiDB-lite"/>
    </source>
</evidence>
<reference evidence="2 3" key="1">
    <citation type="submission" date="2020-03" db="EMBL/GenBank/DDBJ databases">
        <title>Rubrivivax benzoatilyticus JA2 (sequenced after 10 years sub-culturing).</title>
        <authorList>
            <person name="Gupta D."/>
            <person name="Chintalapati S."/>
            <person name="Chintalapati V.R."/>
        </authorList>
    </citation>
    <scope>NUCLEOTIDE SEQUENCE [LARGE SCALE GENOMIC DNA]</scope>
    <source>
        <strain evidence="2 3">JA2-Mal</strain>
    </source>
</reference>
<proteinExistence type="predicted"/>
<evidence type="ECO:0000313" key="2">
    <source>
        <dbReference type="EMBL" id="NHK99554.1"/>
    </source>
</evidence>
<sequence length="337" mass="35500">MVGTPIERLFARPGGFAPFAALRLLRRWLGTSAAGGARLRCSASTSMSPPEGELEVVRQLPAEDGEPPALEFVAAFGSLLGVHGALPAFYTEALLERRDPAPLAFLDLFQHRLAALAESVWRHGRPALAAETPAEDRLQTMLLAIAGHGHRHGDGPGPGGAPPAAALAWHGGTLGGGRPSALAIEAVLAHQFAAPVRVEPWLGRWRAVPEAARGRLGLQGLRLGHDALAGSRCWQRDLDLRLVIGPLPRARLLPLLPGGDAAAALRAWWRQLGAGLLDAEVRLVMRAEDLRPARVGGPAAARLGFDAVLPWTGPPRDRADAGYRLSADPAAAARGPS</sequence>
<gene>
    <name evidence="2" type="primary">tssG</name>
    <name evidence="2" type="ORF">G7087_14295</name>
</gene>
<name>A0ABX0HX21_9BURK</name>
<protein>
    <submittedName>
        <fullName evidence="2">Type VI secretion system baseplate subunit TssG</fullName>
    </submittedName>
</protein>
<comment type="caution">
    <text evidence="2">The sequence shown here is derived from an EMBL/GenBank/DDBJ whole genome shotgun (WGS) entry which is preliminary data.</text>
</comment>
<dbReference type="EMBL" id="JAAOCD010000007">
    <property type="protein sequence ID" value="NHK99554.1"/>
    <property type="molecule type" value="Genomic_DNA"/>
</dbReference>